<dbReference type="EMBL" id="JABSTU010006092">
    <property type="protein sequence ID" value="KAH7934658.1"/>
    <property type="molecule type" value="Genomic_DNA"/>
</dbReference>
<organism evidence="1 2">
    <name type="scientific">Rhipicephalus microplus</name>
    <name type="common">Cattle tick</name>
    <name type="synonym">Boophilus microplus</name>
    <dbReference type="NCBI Taxonomy" id="6941"/>
    <lineage>
        <taxon>Eukaryota</taxon>
        <taxon>Metazoa</taxon>
        <taxon>Ecdysozoa</taxon>
        <taxon>Arthropoda</taxon>
        <taxon>Chelicerata</taxon>
        <taxon>Arachnida</taxon>
        <taxon>Acari</taxon>
        <taxon>Parasitiformes</taxon>
        <taxon>Ixodida</taxon>
        <taxon>Ixodoidea</taxon>
        <taxon>Ixodidae</taxon>
        <taxon>Rhipicephalinae</taxon>
        <taxon>Rhipicephalus</taxon>
        <taxon>Boophilus</taxon>
    </lineage>
</organism>
<keyword evidence="2" id="KW-1185">Reference proteome</keyword>
<name>A0A9J6CVJ5_RHIMP</name>
<dbReference type="Proteomes" id="UP000821866">
    <property type="component" value="Unassembled WGS sequence"/>
</dbReference>
<reference evidence="1" key="2">
    <citation type="submission" date="2021-09" db="EMBL/GenBank/DDBJ databases">
        <authorList>
            <person name="Jia N."/>
            <person name="Wang J."/>
            <person name="Shi W."/>
            <person name="Du L."/>
            <person name="Sun Y."/>
            <person name="Zhan W."/>
            <person name="Jiang J."/>
            <person name="Wang Q."/>
            <person name="Zhang B."/>
            <person name="Ji P."/>
            <person name="Sakyi L.B."/>
            <person name="Cui X."/>
            <person name="Yuan T."/>
            <person name="Jiang B."/>
            <person name="Yang W."/>
            <person name="Lam T.T.-Y."/>
            <person name="Chang Q."/>
            <person name="Ding S."/>
            <person name="Wang X."/>
            <person name="Zhu J."/>
            <person name="Ruan X."/>
            <person name="Zhao L."/>
            <person name="Wei J."/>
            <person name="Que T."/>
            <person name="Du C."/>
            <person name="Cheng J."/>
            <person name="Dai P."/>
            <person name="Han X."/>
            <person name="Huang E."/>
            <person name="Gao Y."/>
            <person name="Liu J."/>
            <person name="Shao H."/>
            <person name="Ye R."/>
            <person name="Li L."/>
            <person name="Wei W."/>
            <person name="Wang X."/>
            <person name="Wang C."/>
            <person name="Huo Q."/>
            <person name="Li W."/>
            <person name="Guo W."/>
            <person name="Chen H."/>
            <person name="Chen S."/>
            <person name="Zhou L."/>
            <person name="Zhou L."/>
            <person name="Ni X."/>
            <person name="Tian J."/>
            <person name="Zhou Y."/>
            <person name="Sheng Y."/>
            <person name="Liu T."/>
            <person name="Pan Y."/>
            <person name="Xia L."/>
            <person name="Li J."/>
            <person name="Zhao F."/>
            <person name="Cao W."/>
        </authorList>
    </citation>
    <scope>NUCLEOTIDE SEQUENCE</scope>
    <source>
        <strain evidence="1">Rmic-2018</strain>
        <tissue evidence="1">Larvae</tissue>
    </source>
</reference>
<evidence type="ECO:0000313" key="1">
    <source>
        <dbReference type="EMBL" id="KAH7934658.1"/>
    </source>
</evidence>
<protein>
    <recommendedName>
        <fullName evidence="3">Tick transposon</fullName>
    </recommendedName>
</protein>
<reference evidence="1" key="1">
    <citation type="journal article" date="2020" name="Cell">
        <title>Large-Scale Comparative Analyses of Tick Genomes Elucidate Their Genetic Diversity and Vector Capacities.</title>
        <authorList>
            <consortium name="Tick Genome and Microbiome Consortium (TIGMIC)"/>
            <person name="Jia N."/>
            <person name="Wang J."/>
            <person name="Shi W."/>
            <person name="Du L."/>
            <person name="Sun Y."/>
            <person name="Zhan W."/>
            <person name="Jiang J.F."/>
            <person name="Wang Q."/>
            <person name="Zhang B."/>
            <person name="Ji P."/>
            <person name="Bell-Sakyi L."/>
            <person name="Cui X.M."/>
            <person name="Yuan T.T."/>
            <person name="Jiang B.G."/>
            <person name="Yang W.F."/>
            <person name="Lam T.T."/>
            <person name="Chang Q.C."/>
            <person name="Ding S.J."/>
            <person name="Wang X.J."/>
            <person name="Zhu J.G."/>
            <person name="Ruan X.D."/>
            <person name="Zhao L."/>
            <person name="Wei J.T."/>
            <person name="Ye R.Z."/>
            <person name="Que T.C."/>
            <person name="Du C.H."/>
            <person name="Zhou Y.H."/>
            <person name="Cheng J.X."/>
            <person name="Dai P.F."/>
            <person name="Guo W.B."/>
            <person name="Han X.H."/>
            <person name="Huang E.J."/>
            <person name="Li L.F."/>
            <person name="Wei W."/>
            <person name="Gao Y.C."/>
            <person name="Liu J.Z."/>
            <person name="Shao H.Z."/>
            <person name="Wang X."/>
            <person name="Wang C.C."/>
            <person name="Yang T.C."/>
            <person name="Huo Q.B."/>
            <person name="Li W."/>
            <person name="Chen H.Y."/>
            <person name="Chen S.E."/>
            <person name="Zhou L.G."/>
            <person name="Ni X.B."/>
            <person name="Tian J.H."/>
            <person name="Sheng Y."/>
            <person name="Liu T."/>
            <person name="Pan Y.S."/>
            <person name="Xia L.Y."/>
            <person name="Li J."/>
            <person name="Zhao F."/>
            <person name="Cao W.C."/>
        </authorList>
    </citation>
    <scope>NUCLEOTIDE SEQUENCE</scope>
    <source>
        <strain evidence="1">Rmic-2018</strain>
    </source>
</reference>
<sequence length="129" mass="14940">MTMCFCFASTRRYLERRQREPGRIALGVHRQTPVEALQGDMGWSSFMAREAVANATYEKRFRHHPSANLTRQVWVDIIIASCSTRWARRTRSLLDRYHPPTVCLETQGEVHVAVPAVSTLQLVRQRETK</sequence>
<evidence type="ECO:0000313" key="2">
    <source>
        <dbReference type="Proteomes" id="UP000821866"/>
    </source>
</evidence>
<gene>
    <name evidence="1" type="ORF">HPB51_028975</name>
</gene>
<dbReference type="AlphaFoldDB" id="A0A9J6CVJ5"/>
<accession>A0A9J6CVJ5</accession>
<proteinExistence type="predicted"/>
<comment type="caution">
    <text evidence="1">The sequence shown here is derived from an EMBL/GenBank/DDBJ whole genome shotgun (WGS) entry which is preliminary data.</text>
</comment>
<evidence type="ECO:0008006" key="3">
    <source>
        <dbReference type="Google" id="ProtNLM"/>
    </source>
</evidence>